<sequence length="254" mass="27631">MRLGIAFVLLLLAACGQQPAPLPPLFGQAVALVRVTPYQTWGASLRDFPSYTLYGDGRLLVAEKNGRVWPEAREKRLDDATMKALYAKAYDAGLARDSTLHANNVSDAMATEFAIYGGRDHEYRLLAYAPRSEEGGALGEAADYLDELREVSDAAGPGRPYVPRKVAAIGTAVPLSGRKDDVRPWPFPPLADAPTVRGERCVLLEGDVVEKAKALADSSRFTTFWRSGEATYTVAFRPLLPDETSCSDLKTGRP</sequence>
<evidence type="ECO:0000256" key="1">
    <source>
        <dbReference type="SAM" id="SignalP"/>
    </source>
</evidence>
<dbReference type="AlphaFoldDB" id="A0A229RDR0"/>
<keyword evidence="1" id="KW-0732">Signal</keyword>
<accession>A0A229RDR0</accession>
<proteinExistence type="predicted"/>
<gene>
    <name evidence="2" type="ORF">CFP75_33575</name>
</gene>
<name>A0A229RDR0_AMYAL</name>
<feature type="chain" id="PRO_5038588100" description="Lipoprotein" evidence="1">
    <location>
        <begin position="21"/>
        <end position="254"/>
    </location>
</feature>
<reference evidence="2 3" key="1">
    <citation type="submission" date="2017-07" db="EMBL/GenBank/DDBJ databases">
        <title>Amycolatopsis alba DSM 44262 Genome sequencing and assembly.</title>
        <authorList>
            <person name="Kaur N."/>
            <person name="Mayilraj S."/>
        </authorList>
    </citation>
    <scope>NUCLEOTIDE SEQUENCE [LARGE SCALE GENOMIC DNA]</scope>
    <source>
        <strain evidence="2 3">DSM 44262</strain>
    </source>
</reference>
<dbReference type="OrthoDB" id="5184982at2"/>
<evidence type="ECO:0008006" key="4">
    <source>
        <dbReference type="Google" id="ProtNLM"/>
    </source>
</evidence>
<comment type="caution">
    <text evidence="2">The sequence shown here is derived from an EMBL/GenBank/DDBJ whole genome shotgun (WGS) entry which is preliminary data.</text>
</comment>
<dbReference type="RefSeq" id="WP_020631428.1">
    <property type="nucleotide sequence ID" value="NZ_KB913032.1"/>
</dbReference>
<dbReference type="PROSITE" id="PS51257">
    <property type="entry name" value="PROKAR_LIPOPROTEIN"/>
    <property type="match status" value="1"/>
</dbReference>
<evidence type="ECO:0000313" key="3">
    <source>
        <dbReference type="Proteomes" id="UP000215563"/>
    </source>
</evidence>
<dbReference type="Proteomes" id="UP000215563">
    <property type="component" value="Unassembled WGS sequence"/>
</dbReference>
<protein>
    <recommendedName>
        <fullName evidence="4">Lipoprotein</fullName>
    </recommendedName>
</protein>
<dbReference type="EMBL" id="NMQU01000114">
    <property type="protein sequence ID" value="OXM44715.1"/>
    <property type="molecule type" value="Genomic_DNA"/>
</dbReference>
<keyword evidence="3" id="KW-1185">Reference proteome</keyword>
<feature type="signal peptide" evidence="1">
    <location>
        <begin position="1"/>
        <end position="20"/>
    </location>
</feature>
<evidence type="ECO:0000313" key="2">
    <source>
        <dbReference type="EMBL" id="OXM44715.1"/>
    </source>
</evidence>
<organism evidence="2 3">
    <name type="scientific">Amycolatopsis alba DSM 44262</name>
    <dbReference type="NCBI Taxonomy" id="1125972"/>
    <lineage>
        <taxon>Bacteria</taxon>
        <taxon>Bacillati</taxon>
        <taxon>Actinomycetota</taxon>
        <taxon>Actinomycetes</taxon>
        <taxon>Pseudonocardiales</taxon>
        <taxon>Pseudonocardiaceae</taxon>
        <taxon>Amycolatopsis</taxon>
    </lineage>
</organism>